<keyword evidence="1" id="KW-0808">Transferase</keyword>
<name>A0A6J6NSZ6_9ZZZZ</name>
<dbReference type="EMBL" id="CAEZXI010000120">
    <property type="protein sequence ID" value="CAB4689931.1"/>
    <property type="molecule type" value="Genomic_DNA"/>
</dbReference>
<dbReference type="InterPro" id="IPR003673">
    <property type="entry name" value="CoA-Trfase_fam_III"/>
</dbReference>
<sequence length="149" mass="16823">MVPLPILGEILNDDWLKTLAHYNDGHKHRNEVYKKIRNAFKDKTTAEWIEICDKAGAWCGPVYNYEQLMSDKHIKETNYIVEQSQLRGGSAKTVRPPIKMDQTPPSIRRGAPALGEHTEEILGKLLDMKPEKISQLINSGAVATTKEQA</sequence>
<accession>A0A6J6NSZ6</accession>
<dbReference type="GO" id="GO:0008410">
    <property type="term" value="F:CoA-transferase activity"/>
    <property type="evidence" value="ECO:0007669"/>
    <property type="project" value="TreeGrafter"/>
</dbReference>
<gene>
    <name evidence="3" type="ORF">UFOPK2362_00910</name>
</gene>
<dbReference type="PANTHER" id="PTHR48207">
    <property type="entry name" value="SUCCINATE--HYDROXYMETHYLGLUTARATE COA-TRANSFERASE"/>
    <property type="match status" value="1"/>
</dbReference>
<dbReference type="InterPro" id="IPR023606">
    <property type="entry name" value="CoA-Trfase_III_dom_1_sf"/>
</dbReference>
<dbReference type="SUPFAM" id="SSF89796">
    <property type="entry name" value="CoA-transferase family III (CaiB/BaiF)"/>
    <property type="match status" value="1"/>
</dbReference>
<protein>
    <submittedName>
        <fullName evidence="3">Unannotated protein</fullName>
    </submittedName>
</protein>
<dbReference type="InterPro" id="IPR050483">
    <property type="entry name" value="CoA-transferase_III_domain"/>
</dbReference>
<dbReference type="AlphaFoldDB" id="A0A6J6NSZ6"/>
<evidence type="ECO:0000256" key="1">
    <source>
        <dbReference type="ARBA" id="ARBA00022679"/>
    </source>
</evidence>
<proteinExistence type="predicted"/>
<organism evidence="3">
    <name type="scientific">freshwater metagenome</name>
    <dbReference type="NCBI Taxonomy" id="449393"/>
    <lineage>
        <taxon>unclassified sequences</taxon>
        <taxon>metagenomes</taxon>
        <taxon>ecological metagenomes</taxon>
    </lineage>
</organism>
<dbReference type="PANTHER" id="PTHR48207:SF3">
    <property type="entry name" value="SUCCINATE--HYDROXYMETHYLGLUTARATE COA-TRANSFERASE"/>
    <property type="match status" value="1"/>
</dbReference>
<dbReference type="Pfam" id="PF02515">
    <property type="entry name" value="CoA_transf_3"/>
    <property type="match status" value="1"/>
</dbReference>
<dbReference type="Gene3D" id="3.40.50.10540">
    <property type="entry name" value="Crotonobetainyl-coa:carnitine coa-transferase, domain 1"/>
    <property type="match status" value="1"/>
</dbReference>
<reference evidence="3" key="1">
    <citation type="submission" date="2020-05" db="EMBL/GenBank/DDBJ databases">
        <authorList>
            <person name="Chiriac C."/>
            <person name="Salcher M."/>
            <person name="Ghai R."/>
            <person name="Kavagutti S V."/>
        </authorList>
    </citation>
    <scope>NUCLEOTIDE SEQUENCE</scope>
</reference>
<evidence type="ECO:0000313" key="3">
    <source>
        <dbReference type="EMBL" id="CAB4689931.1"/>
    </source>
</evidence>
<dbReference type="Gene3D" id="3.30.1540.10">
    <property type="entry name" value="formyl-coa transferase, domain 3"/>
    <property type="match status" value="1"/>
</dbReference>
<evidence type="ECO:0000256" key="2">
    <source>
        <dbReference type="SAM" id="MobiDB-lite"/>
    </source>
</evidence>
<feature type="region of interest" description="Disordered" evidence="2">
    <location>
        <begin position="85"/>
        <end position="111"/>
    </location>
</feature>
<dbReference type="InterPro" id="IPR044855">
    <property type="entry name" value="CoA-Trfase_III_dom3_sf"/>
</dbReference>